<evidence type="ECO:0000256" key="1">
    <source>
        <dbReference type="SAM" id="MobiDB-lite"/>
    </source>
</evidence>
<dbReference type="Pfam" id="PF18759">
    <property type="entry name" value="Plavaka"/>
    <property type="match status" value="2"/>
</dbReference>
<evidence type="ECO:0000313" key="4">
    <source>
        <dbReference type="Proteomes" id="UP000799118"/>
    </source>
</evidence>
<dbReference type="InterPro" id="IPR041078">
    <property type="entry name" value="Plavaka"/>
</dbReference>
<reference evidence="3" key="1">
    <citation type="journal article" date="2019" name="Environ. Microbiol.">
        <title>Fungal ecological strategies reflected in gene transcription - a case study of two litter decomposers.</title>
        <authorList>
            <person name="Barbi F."/>
            <person name="Kohler A."/>
            <person name="Barry K."/>
            <person name="Baskaran P."/>
            <person name="Daum C."/>
            <person name="Fauchery L."/>
            <person name="Ihrmark K."/>
            <person name="Kuo A."/>
            <person name="LaButti K."/>
            <person name="Lipzen A."/>
            <person name="Morin E."/>
            <person name="Grigoriev I.V."/>
            <person name="Henrissat B."/>
            <person name="Lindahl B."/>
            <person name="Martin F."/>
        </authorList>
    </citation>
    <scope>NUCLEOTIDE SEQUENCE</scope>
    <source>
        <strain evidence="3">JB14</strain>
    </source>
</reference>
<dbReference type="EMBL" id="ML769807">
    <property type="protein sequence ID" value="KAE9387336.1"/>
    <property type="molecule type" value="Genomic_DNA"/>
</dbReference>
<feature type="compositionally biased region" description="Basic and acidic residues" evidence="1">
    <location>
        <begin position="34"/>
        <end position="56"/>
    </location>
</feature>
<name>A0A6A4GPH3_9AGAR</name>
<feature type="compositionally biased region" description="Pro residues" evidence="1">
    <location>
        <begin position="17"/>
        <end position="30"/>
    </location>
</feature>
<protein>
    <recommendedName>
        <fullName evidence="2">DUF6830 domain-containing protein</fullName>
    </recommendedName>
</protein>
<evidence type="ECO:0000313" key="3">
    <source>
        <dbReference type="EMBL" id="KAE9387336.1"/>
    </source>
</evidence>
<feature type="domain" description="DUF6830" evidence="2">
    <location>
        <begin position="660"/>
        <end position="814"/>
    </location>
</feature>
<dbReference type="Pfam" id="PF20722">
    <property type="entry name" value="DUF6830"/>
    <property type="match status" value="1"/>
</dbReference>
<dbReference type="Proteomes" id="UP000799118">
    <property type="component" value="Unassembled WGS sequence"/>
</dbReference>
<dbReference type="OrthoDB" id="3232986at2759"/>
<gene>
    <name evidence="3" type="ORF">BT96DRAFT_837803</name>
</gene>
<evidence type="ECO:0000259" key="2">
    <source>
        <dbReference type="Pfam" id="PF20722"/>
    </source>
</evidence>
<accession>A0A6A4GPH3</accession>
<feature type="region of interest" description="Disordered" evidence="1">
    <location>
        <begin position="14"/>
        <end position="56"/>
    </location>
</feature>
<proteinExistence type="predicted"/>
<sequence>MTQTSCFKRKDLRCFWPAPPLPSSSPPPALQVPQDHHDSYDPESEDRYDPPEEDRPLVIPYPGATKVVGQGVTYLDDFNQDRFAEERKTNLYYPFASRAEWETVSFLLNSSLTMAEISDYLKLELTKRSNLSFRTATKLRERVDLLPPVPAWKFQVIPTSRRYPSKTPLILYFRDPLECLQDILKSPLIQDSLNFSPLGIFTSSAKLVRVYESWLSGTRANDMQRELPEGATLLGTILSSDKTTISVITGNRVAHPLLISLANIDSDLLSKASQHLFNLLALIPIPKFIEKRKSVRGILENRLYHECLDIVLHPLKIAALIGCMMDDPLGQRRVCYTPCARVSVSEDDLLRDYKESLKRRTNGVTKPFWADWPLAEPYQFLTPEPLHHWFKMFWDHDVKWCIQVLGPAELDFRFSILQKILGYRHFLEGISSLKQVTGRTHRDIMRFLVALISGAASKEFVCALRALSDFRYAGQAPRYTNITAARMQTALDKFHQYKGEILQLSTRVNPKGEPILNWEIPKLEFLQSVHASISASGPVMQWSADATEHAHITEVKEPACSGNNRDFEVQICRHLDRHCRIRRFDLMTAMKDANVNFRINARKEGDEGEVGNQLNLMDAEGISGDDLEGAPTVISSSAELMSLLNPVSQKLFGSFRPKRNFFLEAEALLRNPLAPLPHWTFTDDSPSAGIHLVRDPDLGSVLVNAAAEAFGIPDFRGALRDYLDSFERGVKSFTLGGRRFSNLDSELPFQKVKVWSRARIQAKTYYDLDLVNDTHTIFAHPPMELWKYGRYDCAIVNVNPEFQWPRSSLEGHCIYVVRLIFTVQQLRKPSPPIRGTHKFLAYCERLDAVDQPPPPPQYSHLPAYRAWPPHYPDYPSGYYVLRRATRANGSPLGGIIPLSQFRALANVIPHMVGPANPAFTQYSSFHYANQFLLNKAFNKETFYALDKGDPCLTS</sequence>
<keyword evidence="4" id="KW-1185">Reference proteome</keyword>
<dbReference type="InterPro" id="IPR049233">
    <property type="entry name" value="DUF6830"/>
</dbReference>
<organism evidence="3 4">
    <name type="scientific">Gymnopus androsaceus JB14</name>
    <dbReference type="NCBI Taxonomy" id="1447944"/>
    <lineage>
        <taxon>Eukaryota</taxon>
        <taxon>Fungi</taxon>
        <taxon>Dikarya</taxon>
        <taxon>Basidiomycota</taxon>
        <taxon>Agaricomycotina</taxon>
        <taxon>Agaricomycetes</taxon>
        <taxon>Agaricomycetidae</taxon>
        <taxon>Agaricales</taxon>
        <taxon>Marasmiineae</taxon>
        <taxon>Omphalotaceae</taxon>
        <taxon>Gymnopus</taxon>
    </lineage>
</organism>
<dbReference type="AlphaFoldDB" id="A0A6A4GPH3"/>